<reference evidence="1" key="1">
    <citation type="submission" date="2020-08" db="EMBL/GenBank/DDBJ databases">
        <title>Sulfitobacter aestuariivivens sp. nov., isolated from a tidal flat.</title>
        <authorList>
            <person name="Park S."/>
            <person name="Yoon J.-H."/>
        </authorList>
    </citation>
    <scope>NUCLEOTIDE SEQUENCE</scope>
    <source>
        <strain evidence="1">TSTF-M16</strain>
    </source>
</reference>
<dbReference type="EMBL" id="JACTAG010000001">
    <property type="protein sequence ID" value="MBD3663110.1"/>
    <property type="molecule type" value="Genomic_DNA"/>
</dbReference>
<dbReference type="InterPro" id="IPR021445">
    <property type="entry name" value="DUF3095"/>
</dbReference>
<name>A0A927D134_9RHOB</name>
<proteinExistence type="predicted"/>
<evidence type="ECO:0000313" key="1">
    <source>
        <dbReference type="EMBL" id="MBD3663110.1"/>
    </source>
</evidence>
<dbReference type="Pfam" id="PF11294">
    <property type="entry name" value="DUF3095"/>
    <property type="match status" value="1"/>
</dbReference>
<organism evidence="1 2">
    <name type="scientific">Sulfitobacter aestuariivivens</name>
    <dbReference type="NCBI Taxonomy" id="2766981"/>
    <lineage>
        <taxon>Bacteria</taxon>
        <taxon>Pseudomonadati</taxon>
        <taxon>Pseudomonadota</taxon>
        <taxon>Alphaproteobacteria</taxon>
        <taxon>Rhodobacterales</taxon>
        <taxon>Roseobacteraceae</taxon>
        <taxon>Sulfitobacter</taxon>
    </lineage>
</organism>
<dbReference type="AlphaFoldDB" id="A0A927D134"/>
<comment type="caution">
    <text evidence="1">The sequence shown here is derived from an EMBL/GenBank/DDBJ whole genome shotgun (WGS) entry which is preliminary data.</text>
</comment>
<sequence length="411" mass="44154">MNRAGSGAFWRARGRIRGFRGDDPLGEVPLTTESSDFYTNLPLYPDFAQLARDDYYTALPDDWWVGTSDILGSTKLVAEGRYKTVNMVGAAVISAQINAHGGTAFPFVFGGDGASFAVPPVWHDAAADALAAVRLWAHEAFGVSLRVGLVQMRDLRAAGHDVKVARFHAANAVDYAMFAGGGLSWAETQMKAGAHDLPKAPPGSEPDLTGLSCRWGHMQSRHGTVLSVVIVPQERTTPAEFSDLAEHVLELVSKLDRGGHPTSADGPAVKWPPTGSLLEAHARRGKGSLRRARIAALFESSMYWFLYKTGIKLAGFDAHHFRAVVGGNADFRKFDDGLKMTLDCDAQTEASLRALLQEAEENGTIRYGLHAQSEAMMTCIVPSSLSDDHMHFVDGAAGGYTSAAQAIKAPG</sequence>
<keyword evidence="2" id="KW-1185">Reference proteome</keyword>
<dbReference type="Proteomes" id="UP000635142">
    <property type="component" value="Unassembled WGS sequence"/>
</dbReference>
<accession>A0A927D134</accession>
<protein>
    <submittedName>
        <fullName evidence="1">DUF3095 domain-containing protein</fullName>
    </submittedName>
</protein>
<evidence type="ECO:0000313" key="2">
    <source>
        <dbReference type="Proteomes" id="UP000635142"/>
    </source>
</evidence>
<gene>
    <name evidence="1" type="ORF">H9Q16_04180</name>
</gene>